<feature type="region of interest" description="Disordered" evidence="1">
    <location>
        <begin position="288"/>
        <end position="320"/>
    </location>
</feature>
<dbReference type="Proteomes" id="UP001500051">
    <property type="component" value="Unassembled WGS sequence"/>
</dbReference>
<feature type="compositionally biased region" description="Basic residues" evidence="1">
    <location>
        <begin position="293"/>
        <end position="302"/>
    </location>
</feature>
<dbReference type="EMBL" id="BAAAYX010000041">
    <property type="protein sequence ID" value="GAA3720559.1"/>
    <property type="molecule type" value="Genomic_DNA"/>
</dbReference>
<evidence type="ECO:0000256" key="1">
    <source>
        <dbReference type="SAM" id="MobiDB-lite"/>
    </source>
</evidence>
<comment type="caution">
    <text evidence="2">The sequence shown here is derived from an EMBL/GenBank/DDBJ whole genome shotgun (WGS) entry which is preliminary data.</text>
</comment>
<evidence type="ECO:0000313" key="3">
    <source>
        <dbReference type="Proteomes" id="UP001500051"/>
    </source>
</evidence>
<evidence type="ECO:0008006" key="4">
    <source>
        <dbReference type="Google" id="ProtNLM"/>
    </source>
</evidence>
<accession>A0ABP7EMP1</accession>
<sequence length="320" mass="35599">MITTWRRGTIIRALMVAFLLVMISVPEVFNRLYAAEVFPPPRNQVEVYMQASNMPNKITLANVTAFYEPKAARWGDLYVEYRVTVEGPMLGLDTIQAWVPANAQVATIRMQDRTLELNDAGIGHFAYDYTWETAETTTAEMYDLAIMEAQSSDAVVRMGILRYKIPFVYYSRQSVADAQMRLHWNTGLGTSALPDWTGGVKKVGLQVCRECVSKTATDPIGGDTDVIRISEVLFTDDGSAGAQVTNPFWAVFISAPAKWVFSTLIIGALLAPFIGRLLTPIKAEPLVPAPLAPRRRRPRPVKRQQGPSRKARTSRSKKGS</sequence>
<feature type="compositionally biased region" description="Basic residues" evidence="1">
    <location>
        <begin position="309"/>
        <end position="320"/>
    </location>
</feature>
<protein>
    <recommendedName>
        <fullName evidence="4">DUF2207 domain-containing protein</fullName>
    </recommendedName>
</protein>
<reference evidence="3" key="1">
    <citation type="journal article" date="2019" name="Int. J. Syst. Evol. Microbiol.">
        <title>The Global Catalogue of Microorganisms (GCM) 10K type strain sequencing project: providing services to taxonomists for standard genome sequencing and annotation.</title>
        <authorList>
            <consortium name="The Broad Institute Genomics Platform"/>
            <consortium name="The Broad Institute Genome Sequencing Center for Infectious Disease"/>
            <person name="Wu L."/>
            <person name="Ma J."/>
        </authorList>
    </citation>
    <scope>NUCLEOTIDE SEQUENCE [LARGE SCALE GENOMIC DNA]</scope>
    <source>
        <strain evidence="3">JCM 16548</strain>
    </source>
</reference>
<organism evidence="2 3">
    <name type="scientific">Microlunatus aurantiacus</name>
    <dbReference type="NCBI Taxonomy" id="446786"/>
    <lineage>
        <taxon>Bacteria</taxon>
        <taxon>Bacillati</taxon>
        <taxon>Actinomycetota</taxon>
        <taxon>Actinomycetes</taxon>
        <taxon>Propionibacteriales</taxon>
        <taxon>Propionibacteriaceae</taxon>
        <taxon>Microlunatus</taxon>
    </lineage>
</organism>
<evidence type="ECO:0000313" key="2">
    <source>
        <dbReference type="EMBL" id="GAA3720559.1"/>
    </source>
</evidence>
<name>A0ABP7EMP1_9ACTN</name>
<proteinExistence type="predicted"/>
<gene>
    <name evidence="2" type="ORF">GCM10022204_45730</name>
</gene>
<keyword evidence="3" id="KW-1185">Reference proteome</keyword>